<evidence type="ECO:0000313" key="8">
    <source>
        <dbReference type="EMBL" id="AFL74473.1"/>
    </source>
</evidence>
<feature type="transmembrane region" description="Helical" evidence="6">
    <location>
        <begin position="26"/>
        <end position="47"/>
    </location>
</feature>
<evidence type="ECO:0000256" key="2">
    <source>
        <dbReference type="ARBA" id="ARBA00023136"/>
    </source>
</evidence>
<comment type="subcellular location">
    <subcellularLocation>
        <location evidence="1">Cell outer membrane</location>
    </subcellularLocation>
</comment>
<proteinExistence type="predicted"/>
<dbReference type="PROSITE" id="PS51123">
    <property type="entry name" value="OMPA_2"/>
    <property type="match status" value="1"/>
</dbReference>
<dbReference type="InterPro" id="IPR050330">
    <property type="entry name" value="Bact_OuterMem_StrucFunc"/>
</dbReference>
<dbReference type="RefSeq" id="WP_014778917.1">
    <property type="nucleotide sequence ID" value="NC_018012.1"/>
</dbReference>
<reference evidence="8 9" key="1">
    <citation type="submission" date="2012-06" db="EMBL/GenBank/DDBJ databases">
        <title>Complete sequence of Thiocystis violascens DSM 198.</title>
        <authorList>
            <consortium name="US DOE Joint Genome Institute"/>
            <person name="Lucas S."/>
            <person name="Han J."/>
            <person name="Lapidus A."/>
            <person name="Cheng J.-F."/>
            <person name="Goodwin L."/>
            <person name="Pitluck S."/>
            <person name="Peters L."/>
            <person name="Ovchinnikova G."/>
            <person name="Teshima H."/>
            <person name="Detter J.C."/>
            <person name="Han C."/>
            <person name="Tapia R."/>
            <person name="Land M."/>
            <person name="Hauser L."/>
            <person name="Kyrpides N."/>
            <person name="Ivanova N."/>
            <person name="Pagani I."/>
            <person name="Vogl K."/>
            <person name="Liu Z."/>
            <person name="Frigaard N.-U."/>
            <person name="Bryant D."/>
            <person name="Woyke T."/>
        </authorList>
    </citation>
    <scope>NUCLEOTIDE SEQUENCE [LARGE SCALE GENOMIC DNA]</scope>
    <source>
        <strain evidence="9">ATCC 17096 / DSM 198 / 6111</strain>
    </source>
</reference>
<evidence type="ECO:0000256" key="4">
    <source>
        <dbReference type="PROSITE-ProRule" id="PRU00473"/>
    </source>
</evidence>
<dbReference type="GO" id="GO:0009279">
    <property type="term" value="C:cell outer membrane"/>
    <property type="evidence" value="ECO:0007669"/>
    <property type="project" value="UniProtKB-SubCell"/>
</dbReference>
<dbReference type="OrthoDB" id="9782229at2"/>
<dbReference type="PRINTS" id="PR01021">
    <property type="entry name" value="OMPADOMAIN"/>
</dbReference>
<dbReference type="InterPro" id="IPR036737">
    <property type="entry name" value="OmpA-like_sf"/>
</dbReference>
<keyword evidence="2 4" id="KW-0472">Membrane</keyword>
<dbReference type="PRINTS" id="PR01023">
    <property type="entry name" value="NAFLGMOTY"/>
</dbReference>
<accession>I3YBV5</accession>
<dbReference type="SUPFAM" id="SSF103088">
    <property type="entry name" value="OmpA-like"/>
    <property type="match status" value="1"/>
</dbReference>
<dbReference type="Gene3D" id="3.30.1330.60">
    <property type="entry name" value="OmpA-like domain"/>
    <property type="match status" value="1"/>
</dbReference>
<dbReference type="KEGG" id="tvi:Thivi_2535"/>
<keyword evidence="3" id="KW-0998">Cell outer membrane</keyword>
<dbReference type="EMBL" id="CP003154">
    <property type="protein sequence ID" value="AFL74473.1"/>
    <property type="molecule type" value="Genomic_DNA"/>
</dbReference>
<evidence type="ECO:0000256" key="6">
    <source>
        <dbReference type="SAM" id="Phobius"/>
    </source>
</evidence>
<dbReference type="PANTHER" id="PTHR30329:SF21">
    <property type="entry name" value="LIPOPROTEIN YIAD-RELATED"/>
    <property type="match status" value="1"/>
</dbReference>
<feature type="domain" description="OmpA-like" evidence="7">
    <location>
        <begin position="184"/>
        <end position="300"/>
    </location>
</feature>
<name>I3YBV5_THIV6</name>
<organism evidence="8 9">
    <name type="scientific">Thiocystis violascens (strain ATCC 17096 / DSM 198 / 6111)</name>
    <name type="common">Chromatium violascens</name>
    <dbReference type="NCBI Taxonomy" id="765911"/>
    <lineage>
        <taxon>Bacteria</taxon>
        <taxon>Pseudomonadati</taxon>
        <taxon>Pseudomonadota</taxon>
        <taxon>Gammaproteobacteria</taxon>
        <taxon>Chromatiales</taxon>
        <taxon>Chromatiaceae</taxon>
        <taxon>Thiocystis</taxon>
    </lineage>
</organism>
<dbReference type="InterPro" id="IPR006665">
    <property type="entry name" value="OmpA-like"/>
</dbReference>
<evidence type="ECO:0000313" key="9">
    <source>
        <dbReference type="Proteomes" id="UP000006062"/>
    </source>
</evidence>
<protein>
    <submittedName>
        <fullName evidence="8">Outer membrane protein/peptidoglycan-associated (Lipo)protein</fullName>
    </submittedName>
</protein>
<sequence length="300" mass="32016">MSDANPAPPAQSAPERKPESALQQKSLLAVGFLILMFASGLLLVYLVDATQPITAVGQDDTHAGIASPNSAESIAAKVSDASSARAPESWADPRVVQETQAMRELLAVTEQKVQTLEDDLEAWKDQQAKAFERERQRIADALAAIAQARQGEPAEDNASDRARDDSLAQFKRDYAALNAQFTDDGVLVSLAESDLNFPMGGAALPAARTASLEKVAEFLGQHPNLTVLLQGHTDSLGSAARNLGLSEQRAIAIKAALVGLGVAQDRIRAEGIGEAKPIASNDTAEGRSRNRRVELYLIER</sequence>
<keyword evidence="6" id="KW-1133">Transmembrane helix</keyword>
<feature type="coiled-coil region" evidence="5">
    <location>
        <begin position="99"/>
        <end position="133"/>
    </location>
</feature>
<gene>
    <name evidence="8" type="ordered locus">Thivi_2535</name>
</gene>
<dbReference type="AlphaFoldDB" id="I3YBV5"/>
<dbReference type="CDD" id="cd07185">
    <property type="entry name" value="OmpA_C-like"/>
    <property type="match status" value="1"/>
</dbReference>
<dbReference type="Proteomes" id="UP000006062">
    <property type="component" value="Chromosome"/>
</dbReference>
<dbReference type="eggNOG" id="COG2885">
    <property type="taxonomic scope" value="Bacteria"/>
</dbReference>
<dbReference type="InterPro" id="IPR006664">
    <property type="entry name" value="OMP_bac"/>
</dbReference>
<dbReference type="HOGENOM" id="CLU_927309_0_0_6"/>
<dbReference type="STRING" id="765911.Thivi_2535"/>
<evidence type="ECO:0000256" key="5">
    <source>
        <dbReference type="SAM" id="Coils"/>
    </source>
</evidence>
<evidence type="ECO:0000259" key="7">
    <source>
        <dbReference type="PROSITE" id="PS51123"/>
    </source>
</evidence>
<dbReference type="Pfam" id="PF00691">
    <property type="entry name" value="OmpA"/>
    <property type="match status" value="1"/>
</dbReference>
<keyword evidence="6" id="KW-0812">Transmembrane</keyword>
<keyword evidence="9" id="KW-1185">Reference proteome</keyword>
<evidence type="ECO:0000256" key="3">
    <source>
        <dbReference type="ARBA" id="ARBA00023237"/>
    </source>
</evidence>
<keyword evidence="5" id="KW-0175">Coiled coil</keyword>
<evidence type="ECO:0000256" key="1">
    <source>
        <dbReference type="ARBA" id="ARBA00004442"/>
    </source>
</evidence>
<dbReference type="PANTHER" id="PTHR30329">
    <property type="entry name" value="STATOR ELEMENT OF FLAGELLAR MOTOR COMPLEX"/>
    <property type="match status" value="1"/>
</dbReference>